<gene>
    <name evidence="2" type="ORF">NPIL_582801</name>
</gene>
<name>A0A8X6TDF1_NEPPI</name>
<dbReference type="EMBL" id="BMAW01100588">
    <property type="protein sequence ID" value="GFS95792.1"/>
    <property type="molecule type" value="Genomic_DNA"/>
</dbReference>
<sequence length="107" mass="12168">MANGVAAEERTGVAISTAALAGAAYRRDARRRRVGIKNERRDGGQSGKTYRHRRMATWHHQQHRRRRGIAARRQRTRGVAVSACWQRRVSWQRKATLTRALSAHGAQ</sequence>
<comment type="caution">
    <text evidence="2">The sequence shown here is derived from an EMBL/GenBank/DDBJ whole genome shotgun (WGS) entry which is preliminary data.</text>
</comment>
<evidence type="ECO:0000256" key="1">
    <source>
        <dbReference type="SAM" id="MobiDB-lite"/>
    </source>
</evidence>
<feature type="region of interest" description="Disordered" evidence="1">
    <location>
        <begin position="26"/>
        <end position="77"/>
    </location>
</feature>
<feature type="compositionally biased region" description="Basic residues" evidence="1">
    <location>
        <begin position="49"/>
        <end position="76"/>
    </location>
</feature>
<accession>A0A8X6TDF1</accession>
<evidence type="ECO:0000313" key="2">
    <source>
        <dbReference type="EMBL" id="GFS95792.1"/>
    </source>
</evidence>
<evidence type="ECO:0000313" key="3">
    <source>
        <dbReference type="Proteomes" id="UP000887013"/>
    </source>
</evidence>
<keyword evidence="3" id="KW-1185">Reference proteome</keyword>
<dbReference type="AlphaFoldDB" id="A0A8X6TDF1"/>
<organism evidence="2 3">
    <name type="scientific">Nephila pilipes</name>
    <name type="common">Giant wood spider</name>
    <name type="synonym">Nephila maculata</name>
    <dbReference type="NCBI Taxonomy" id="299642"/>
    <lineage>
        <taxon>Eukaryota</taxon>
        <taxon>Metazoa</taxon>
        <taxon>Ecdysozoa</taxon>
        <taxon>Arthropoda</taxon>
        <taxon>Chelicerata</taxon>
        <taxon>Arachnida</taxon>
        <taxon>Araneae</taxon>
        <taxon>Araneomorphae</taxon>
        <taxon>Entelegynae</taxon>
        <taxon>Araneoidea</taxon>
        <taxon>Nephilidae</taxon>
        <taxon>Nephila</taxon>
    </lineage>
</organism>
<dbReference type="Proteomes" id="UP000887013">
    <property type="component" value="Unassembled WGS sequence"/>
</dbReference>
<protein>
    <submittedName>
        <fullName evidence="2">Uncharacterized protein</fullName>
    </submittedName>
</protein>
<reference evidence="2" key="1">
    <citation type="submission" date="2020-08" db="EMBL/GenBank/DDBJ databases">
        <title>Multicomponent nature underlies the extraordinary mechanical properties of spider dragline silk.</title>
        <authorList>
            <person name="Kono N."/>
            <person name="Nakamura H."/>
            <person name="Mori M."/>
            <person name="Yoshida Y."/>
            <person name="Ohtoshi R."/>
            <person name="Malay A.D."/>
            <person name="Moran D.A.P."/>
            <person name="Tomita M."/>
            <person name="Numata K."/>
            <person name="Arakawa K."/>
        </authorList>
    </citation>
    <scope>NUCLEOTIDE SEQUENCE</scope>
</reference>
<proteinExistence type="predicted"/>